<evidence type="ECO:0000313" key="2">
    <source>
        <dbReference type="EMBL" id="KIP02141.1"/>
    </source>
</evidence>
<evidence type="ECO:0000259" key="1">
    <source>
        <dbReference type="Pfam" id="PF00646"/>
    </source>
</evidence>
<dbReference type="HOGENOM" id="CLU_588064_0_0_1"/>
<organism evidence="2 3">
    <name type="scientific">Phlebiopsis gigantea (strain 11061_1 CR5-6)</name>
    <name type="common">White-rot fungus</name>
    <name type="synonym">Peniophora gigantea</name>
    <dbReference type="NCBI Taxonomy" id="745531"/>
    <lineage>
        <taxon>Eukaryota</taxon>
        <taxon>Fungi</taxon>
        <taxon>Dikarya</taxon>
        <taxon>Basidiomycota</taxon>
        <taxon>Agaricomycotina</taxon>
        <taxon>Agaricomycetes</taxon>
        <taxon>Polyporales</taxon>
        <taxon>Phanerochaetaceae</taxon>
        <taxon>Phlebiopsis</taxon>
    </lineage>
</organism>
<dbReference type="InterPro" id="IPR001810">
    <property type="entry name" value="F-box_dom"/>
</dbReference>
<proteinExistence type="predicted"/>
<gene>
    <name evidence="2" type="ORF">PHLGIDRAFT_309303</name>
</gene>
<dbReference type="EMBL" id="KN840699">
    <property type="protein sequence ID" value="KIP02141.1"/>
    <property type="molecule type" value="Genomic_DNA"/>
</dbReference>
<sequence length="465" mass="53684">MHEPLPEILDNVLEFLHPEDWETGWHEKHNIHSCSLVSRTWHSIAHRHLFRDIVYLFLRTPDDNTFLCVKHSRTSRILMPFTDRPRKRYTTLPMFLSLLEEHPSIRHMIHRLRLEVRPLEEPHDRSARQFTEEDCVDTELFLRLCTLLPNLKVLHLCNVVLNADPPSSPPLPSLPRLYVSYRSNLSSHGWTWHSSGNFVRTYRILACFAGLNELHLHALGDLAFFIRSPTGERTPAKLCLAIRSLILDAVTTSSGKVYEVFLDSPAAHSLRCLIHTDLISTLGRRDFLQRVGPNLRQLRYELPIFGHSAQAAIFDIKSCTNLHTLTVGFTMDAARRLGSPDGVTNLLHFLSFSEGAKFPHLRELTFHVAVEADGDPIHHWNTWFQRYQDTATAADRALVNFAARWTLDAVYFECYFREGDELSLGQAQWMLSRVFAQLDLEGKLRFRTAPSKKWMVFDSTLYSQP</sequence>
<reference evidence="2 3" key="1">
    <citation type="journal article" date="2014" name="PLoS Genet.">
        <title>Analysis of the Phlebiopsis gigantea genome, transcriptome and secretome provides insight into its pioneer colonization strategies of wood.</title>
        <authorList>
            <person name="Hori C."/>
            <person name="Ishida T."/>
            <person name="Igarashi K."/>
            <person name="Samejima M."/>
            <person name="Suzuki H."/>
            <person name="Master E."/>
            <person name="Ferreira P."/>
            <person name="Ruiz-Duenas F.J."/>
            <person name="Held B."/>
            <person name="Canessa P."/>
            <person name="Larrondo L.F."/>
            <person name="Schmoll M."/>
            <person name="Druzhinina I.S."/>
            <person name="Kubicek C.P."/>
            <person name="Gaskell J.A."/>
            <person name="Kersten P."/>
            <person name="St John F."/>
            <person name="Glasner J."/>
            <person name="Sabat G."/>
            <person name="Splinter BonDurant S."/>
            <person name="Syed K."/>
            <person name="Yadav J."/>
            <person name="Mgbeahuruike A.C."/>
            <person name="Kovalchuk A."/>
            <person name="Asiegbu F.O."/>
            <person name="Lackner G."/>
            <person name="Hoffmeister D."/>
            <person name="Rencoret J."/>
            <person name="Gutierrez A."/>
            <person name="Sun H."/>
            <person name="Lindquist E."/>
            <person name="Barry K."/>
            <person name="Riley R."/>
            <person name="Grigoriev I.V."/>
            <person name="Henrissat B."/>
            <person name="Kues U."/>
            <person name="Berka R.M."/>
            <person name="Martinez A.T."/>
            <person name="Covert S.F."/>
            <person name="Blanchette R.A."/>
            <person name="Cullen D."/>
        </authorList>
    </citation>
    <scope>NUCLEOTIDE SEQUENCE [LARGE SCALE GENOMIC DNA]</scope>
    <source>
        <strain evidence="2 3">11061_1 CR5-6</strain>
    </source>
</reference>
<feature type="domain" description="F-box" evidence="1">
    <location>
        <begin position="6"/>
        <end position="50"/>
    </location>
</feature>
<dbReference type="Proteomes" id="UP000053257">
    <property type="component" value="Unassembled WGS sequence"/>
</dbReference>
<dbReference type="AlphaFoldDB" id="A0A0C3RQK7"/>
<dbReference type="Pfam" id="PF00646">
    <property type="entry name" value="F-box"/>
    <property type="match status" value="1"/>
</dbReference>
<protein>
    <recommendedName>
        <fullName evidence="1">F-box domain-containing protein</fullName>
    </recommendedName>
</protein>
<dbReference type="CDD" id="cd09917">
    <property type="entry name" value="F-box_SF"/>
    <property type="match status" value="1"/>
</dbReference>
<evidence type="ECO:0000313" key="3">
    <source>
        <dbReference type="Proteomes" id="UP000053257"/>
    </source>
</evidence>
<name>A0A0C3RQK7_PHLG1</name>
<accession>A0A0C3RQK7</accession>
<keyword evidence="3" id="KW-1185">Reference proteome</keyword>